<feature type="binding site" evidence="16">
    <location>
        <position position="199"/>
    </location>
    <ligand>
        <name>Zn(2+)</name>
        <dbReference type="ChEBI" id="CHEBI:29105"/>
        <note>catalytic</note>
    </ligand>
</feature>
<dbReference type="AlphaFoldDB" id="A0A375AAZ0"/>
<evidence type="ECO:0000256" key="4">
    <source>
        <dbReference type="ARBA" id="ARBA00009490"/>
    </source>
</evidence>
<dbReference type="InterPro" id="IPR016294">
    <property type="entry name" value="Pept_M10B"/>
</dbReference>
<dbReference type="Pfam" id="PF00413">
    <property type="entry name" value="Peptidase_M10"/>
    <property type="match status" value="1"/>
</dbReference>
<dbReference type="PRINTS" id="PR00313">
    <property type="entry name" value="CABNDNGRPT"/>
</dbReference>
<keyword evidence="10 18" id="KW-0378">Hydrolase</keyword>
<sequence length="486" mass="52132">MITEDFMGKNLSLRQADAQQALAASSGTSNAYNSVYDLLHYHDRGNGLTINGKTSYSIDQAAVQISRENTTWNGENVLGKSANLTFKFLQSATSTPAGDKGFVKFNTEQIEQAKLALQSWSDVANLSFTEVTGNKSANITFGNYTRDANGNLDYGTQAYAYYPGGFGQGSTWYNYNQSNVVHPGTEEYGRQTFTHEIGHALGLAHPGEYNAGEGTPSYNNAVYAEDSYQFSIMSYWGENETGADYLGHYGGAPMIDDIAAIQRLYGANLTTRTGDSVYGFHSNTGRDFYTATDSSKALIFSVWDAGGNDTFDFSGYSTNQRINLNEGSFSDVGGLKGNVSIAQGVTIENAIGGSGNDILVGNSGNNVLQGGAGNDVLYGSGGADTLTGGAGRDTFVYASGQDSTVSAYDWINDFQKGVDKIDLSAFRNEGQLSFVQDQFTGKGQEVLLQWDAANSITNLWLHEAGHSSVDFLVRIVGQATQADVIV</sequence>
<keyword evidence="9" id="KW-0677">Repeat</keyword>
<dbReference type="EMBL" id="LT615367">
    <property type="protein sequence ID" value="SLM63086.1"/>
    <property type="molecule type" value="Genomic_DNA"/>
</dbReference>
<dbReference type="Pfam" id="PF08548">
    <property type="entry name" value="Peptidase_M10_C"/>
    <property type="match status" value="1"/>
</dbReference>
<evidence type="ECO:0000256" key="10">
    <source>
        <dbReference type="ARBA" id="ARBA00022801"/>
    </source>
</evidence>
<feature type="active site" evidence="15">
    <location>
        <position position="196"/>
    </location>
</feature>
<proteinExistence type="inferred from homology"/>
<dbReference type="InterPro" id="IPR034033">
    <property type="entry name" value="Serralysin-like"/>
</dbReference>
<keyword evidence="8 16" id="KW-0479">Metal-binding</keyword>
<evidence type="ECO:0000256" key="1">
    <source>
        <dbReference type="ARBA" id="ARBA00001609"/>
    </source>
</evidence>
<dbReference type="Pfam" id="PF00353">
    <property type="entry name" value="HemolysinCabind"/>
    <property type="match status" value="1"/>
</dbReference>
<gene>
    <name evidence="18" type="primary">prtC</name>
    <name evidence="18" type="ORF">DAQ1742_02177</name>
</gene>
<comment type="cofactor">
    <cofactor evidence="16">
        <name>Zn(2+)</name>
        <dbReference type="ChEBI" id="CHEBI:29105"/>
    </cofactor>
    <text evidence="16">Binds 1 zinc ion per subunit.</text>
</comment>
<dbReference type="InterPro" id="IPR024079">
    <property type="entry name" value="MetalloPept_cat_dom_sf"/>
</dbReference>
<dbReference type="CDD" id="cd04277">
    <property type="entry name" value="ZnMc_serralysin_like"/>
    <property type="match status" value="1"/>
</dbReference>
<keyword evidence="7" id="KW-0645">Protease</keyword>
<dbReference type="InterPro" id="IPR018511">
    <property type="entry name" value="Hemolysin-typ_Ca-bd_CS"/>
</dbReference>
<keyword evidence="14" id="KW-0865">Zymogen</keyword>
<dbReference type="PANTHER" id="PTHR10201:SF323">
    <property type="entry name" value="MATRIX METALLOPROTEINASE-21"/>
    <property type="match status" value="1"/>
</dbReference>
<keyword evidence="19" id="KW-1185">Reference proteome</keyword>
<dbReference type="NCBIfam" id="NF035945">
    <property type="entry name" value="Zn_serralysin"/>
    <property type="match status" value="1"/>
</dbReference>
<dbReference type="PANTHER" id="PTHR10201">
    <property type="entry name" value="MATRIX METALLOPROTEINASE"/>
    <property type="match status" value="1"/>
</dbReference>
<keyword evidence="6" id="KW-0964">Secreted</keyword>
<dbReference type="SUPFAM" id="SSF55486">
    <property type="entry name" value="Metalloproteases ('zincins'), catalytic domain"/>
    <property type="match status" value="1"/>
</dbReference>
<dbReference type="SMART" id="SM00235">
    <property type="entry name" value="ZnMc"/>
    <property type="match status" value="1"/>
</dbReference>
<comment type="similarity">
    <text evidence="4">Belongs to the peptidase M10B family.</text>
</comment>
<keyword evidence="13" id="KW-0482">Metalloprotease</keyword>
<dbReference type="Proteomes" id="UP000294820">
    <property type="component" value="Chromosome 1"/>
</dbReference>
<evidence type="ECO:0000256" key="8">
    <source>
        <dbReference type="ARBA" id="ARBA00022723"/>
    </source>
</evidence>
<evidence type="ECO:0000256" key="6">
    <source>
        <dbReference type="ARBA" id="ARBA00022525"/>
    </source>
</evidence>
<evidence type="ECO:0000256" key="15">
    <source>
        <dbReference type="PIRSR" id="PIRSR001205-1"/>
    </source>
</evidence>
<dbReference type="PIRSF" id="PIRSF001205">
    <property type="entry name" value="Peptidase_M10B"/>
    <property type="match status" value="1"/>
</dbReference>
<evidence type="ECO:0000256" key="3">
    <source>
        <dbReference type="ARBA" id="ARBA00004613"/>
    </source>
</evidence>
<evidence type="ECO:0000256" key="14">
    <source>
        <dbReference type="ARBA" id="ARBA00023145"/>
    </source>
</evidence>
<dbReference type="GO" id="GO:0031012">
    <property type="term" value="C:extracellular matrix"/>
    <property type="evidence" value="ECO:0007669"/>
    <property type="project" value="InterPro"/>
</dbReference>
<evidence type="ECO:0000313" key="19">
    <source>
        <dbReference type="Proteomes" id="UP000294820"/>
    </source>
</evidence>
<evidence type="ECO:0000256" key="2">
    <source>
        <dbReference type="ARBA" id="ARBA00001913"/>
    </source>
</evidence>
<comment type="subcellular location">
    <subcellularLocation>
        <location evidence="3">Secreted</location>
    </subcellularLocation>
</comment>
<evidence type="ECO:0000256" key="9">
    <source>
        <dbReference type="ARBA" id="ARBA00022737"/>
    </source>
</evidence>
<dbReference type="GO" id="GO:0006508">
    <property type="term" value="P:proteolysis"/>
    <property type="evidence" value="ECO:0007669"/>
    <property type="project" value="UniProtKB-KW"/>
</dbReference>
<evidence type="ECO:0000256" key="16">
    <source>
        <dbReference type="PIRSR" id="PIRSR001205-2"/>
    </source>
</evidence>
<dbReference type="GO" id="GO:0004222">
    <property type="term" value="F:metalloendopeptidase activity"/>
    <property type="evidence" value="ECO:0007669"/>
    <property type="project" value="InterPro"/>
</dbReference>
<feature type="binding site" evidence="16">
    <location>
        <position position="205"/>
    </location>
    <ligand>
        <name>Zn(2+)</name>
        <dbReference type="ChEBI" id="CHEBI:29105"/>
        <note>catalytic</note>
    </ligand>
</feature>
<accession>A0A375AAZ0</accession>
<evidence type="ECO:0000256" key="11">
    <source>
        <dbReference type="ARBA" id="ARBA00022833"/>
    </source>
</evidence>
<evidence type="ECO:0000256" key="5">
    <source>
        <dbReference type="ARBA" id="ARBA00012422"/>
    </source>
</evidence>
<feature type="binding site" evidence="16">
    <location>
        <position position="195"/>
    </location>
    <ligand>
        <name>Zn(2+)</name>
        <dbReference type="ChEBI" id="CHEBI:29105"/>
        <note>catalytic</note>
    </ligand>
</feature>
<dbReference type="GO" id="GO:0008270">
    <property type="term" value="F:zinc ion binding"/>
    <property type="evidence" value="ECO:0007669"/>
    <property type="project" value="InterPro"/>
</dbReference>
<dbReference type="PROSITE" id="PS00330">
    <property type="entry name" value="HEMOLYSIN_CALCIUM"/>
    <property type="match status" value="1"/>
</dbReference>
<evidence type="ECO:0000256" key="7">
    <source>
        <dbReference type="ARBA" id="ARBA00022670"/>
    </source>
</evidence>
<evidence type="ECO:0000256" key="12">
    <source>
        <dbReference type="ARBA" id="ARBA00022837"/>
    </source>
</evidence>
<dbReference type="InterPro" id="IPR011049">
    <property type="entry name" value="Serralysin-like_metalloprot_C"/>
</dbReference>
<comment type="catalytic activity">
    <reaction evidence="1">
        <text>Preferential cleavage of bonds with hydrophobic residues in P1'.</text>
        <dbReference type="EC" id="3.4.24.40"/>
    </reaction>
</comment>
<reference evidence="18 19" key="1">
    <citation type="submission" date="2016-09" db="EMBL/GenBank/DDBJ databases">
        <authorList>
            <person name="Reverchon S."/>
            <person name="Nasser W."/>
            <person name="Leonard S."/>
            <person name="Brochier C."/>
            <person name="Duprey A."/>
        </authorList>
    </citation>
    <scope>NUCLEOTIDE SEQUENCE [LARGE SCALE GENOMIC DNA]</scope>
    <source>
        <strain evidence="18 19">174/2</strain>
    </source>
</reference>
<dbReference type="GO" id="GO:0005509">
    <property type="term" value="F:calcium ion binding"/>
    <property type="evidence" value="ECO:0007669"/>
    <property type="project" value="InterPro"/>
</dbReference>
<keyword evidence="11 16" id="KW-0862">Zinc</keyword>
<evidence type="ECO:0000256" key="13">
    <source>
        <dbReference type="ARBA" id="ARBA00023049"/>
    </source>
</evidence>
<dbReference type="SUPFAM" id="SSF51120">
    <property type="entry name" value="beta-Roll"/>
    <property type="match status" value="1"/>
</dbReference>
<dbReference type="Gene3D" id="2.150.10.10">
    <property type="entry name" value="Serralysin-like metalloprotease, C-terminal"/>
    <property type="match status" value="1"/>
</dbReference>
<dbReference type="GO" id="GO:0005615">
    <property type="term" value="C:extracellular space"/>
    <property type="evidence" value="ECO:0007669"/>
    <property type="project" value="InterPro"/>
</dbReference>
<dbReference type="KEGG" id="daq:DAQ1742_02177"/>
<organism evidence="18 19">
    <name type="scientific">Dickeya aquatica</name>
    <dbReference type="NCBI Taxonomy" id="1401087"/>
    <lineage>
        <taxon>Bacteria</taxon>
        <taxon>Pseudomonadati</taxon>
        <taxon>Pseudomonadota</taxon>
        <taxon>Gammaproteobacteria</taxon>
        <taxon>Enterobacterales</taxon>
        <taxon>Pectobacteriaceae</taxon>
        <taxon>Dickeya</taxon>
    </lineage>
</organism>
<dbReference type="InterPro" id="IPR006026">
    <property type="entry name" value="Peptidase_Metallo"/>
</dbReference>
<feature type="domain" description="Peptidase metallopeptidase" evidence="17">
    <location>
        <begin position="68"/>
        <end position="251"/>
    </location>
</feature>
<dbReference type="InterPro" id="IPR001818">
    <property type="entry name" value="Pept_M10_metallopeptidase"/>
</dbReference>
<evidence type="ECO:0000259" key="17">
    <source>
        <dbReference type="SMART" id="SM00235"/>
    </source>
</evidence>
<comment type="cofactor">
    <cofactor evidence="2">
        <name>Ca(2+)</name>
        <dbReference type="ChEBI" id="CHEBI:29108"/>
    </cofactor>
</comment>
<keyword evidence="12" id="KW-0106">Calcium</keyword>
<dbReference type="Gene3D" id="3.40.390.10">
    <property type="entry name" value="Collagenase (Catalytic Domain)"/>
    <property type="match status" value="1"/>
</dbReference>
<dbReference type="InterPro" id="IPR001343">
    <property type="entry name" value="Hemolysn_Ca-bd"/>
</dbReference>
<dbReference type="InterPro" id="IPR013858">
    <property type="entry name" value="Peptidase_M10B_C"/>
</dbReference>
<protein>
    <recommendedName>
        <fullName evidence="5">serralysin</fullName>
        <ecNumber evidence="5">3.4.24.40</ecNumber>
    </recommendedName>
</protein>
<evidence type="ECO:0000313" key="18">
    <source>
        <dbReference type="EMBL" id="SLM63086.1"/>
    </source>
</evidence>
<dbReference type="EC" id="3.4.24.40" evidence="5"/>
<name>A0A375AAZ0_9GAMM</name>